<name>A0A0J8RRM2_COCIT</name>
<evidence type="ECO:0000313" key="2">
    <source>
        <dbReference type="Proteomes" id="UP000054563"/>
    </source>
</evidence>
<proteinExistence type="predicted"/>
<accession>A0A0J8RRM2</accession>
<sequence length="131" mass="14457">MSGIVKIVIFKWIAYATLPSKTAVFQSKASLFMISADIGCKTQWIFHGISSGFNSLEHFFGVTLRLELLLSTPFQTPVSLLLKKGGFARPTAQSDPVWQGKISHLMGENKERDRCLYTGSTLSKGLSSRSL</sequence>
<gene>
    <name evidence="1" type="ORF">CIHG_05237</name>
</gene>
<protein>
    <submittedName>
        <fullName evidence="1">Uncharacterized protein</fullName>
    </submittedName>
</protein>
<reference evidence="2" key="1">
    <citation type="journal article" date="2010" name="Genome Res.">
        <title>Population genomic sequencing of Coccidioides fungi reveals recent hybridization and transposon control.</title>
        <authorList>
            <person name="Neafsey D.E."/>
            <person name="Barker B.M."/>
            <person name="Sharpton T.J."/>
            <person name="Stajich J.E."/>
            <person name="Park D.J."/>
            <person name="Whiston E."/>
            <person name="Hung C.-Y."/>
            <person name="McMahan C."/>
            <person name="White J."/>
            <person name="Sykes S."/>
            <person name="Heiman D."/>
            <person name="Young S."/>
            <person name="Zeng Q."/>
            <person name="Abouelleil A."/>
            <person name="Aftuck L."/>
            <person name="Bessette D."/>
            <person name="Brown A."/>
            <person name="FitzGerald M."/>
            <person name="Lui A."/>
            <person name="Macdonald J.P."/>
            <person name="Priest M."/>
            <person name="Orbach M.J."/>
            <person name="Galgiani J.N."/>
            <person name="Kirkland T.N."/>
            <person name="Cole G.T."/>
            <person name="Birren B.W."/>
            <person name="Henn M.R."/>
            <person name="Taylor J.W."/>
            <person name="Rounsley S.D."/>
        </authorList>
    </citation>
    <scope>NUCLEOTIDE SEQUENCE [LARGE SCALE GENOMIC DNA]</scope>
    <source>
        <strain evidence="2">H538.4</strain>
    </source>
</reference>
<dbReference type="EMBL" id="DS016998">
    <property type="protein sequence ID" value="KMU87442.1"/>
    <property type="molecule type" value="Genomic_DNA"/>
</dbReference>
<evidence type="ECO:0000313" key="1">
    <source>
        <dbReference type="EMBL" id="KMU87442.1"/>
    </source>
</evidence>
<dbReference type="Proteomes" id="UP000054563">
    <property type="component" value="Unassembled WGS sequence"/>
</dbReference>
<dbReference type="AlphaFoldDB" id="A0A0J8RRM2"/>
<dbReference type="VEuPathDB" id="FungiDB:CIHG_05237"/>
<organism evidence="1 2">
    <name type="scientific">Coccidioides immitis H538.4</name>
    <dbReference type="NCBI Taxonomy" id="396776"/>
    <lineage>
        <taxon>Eukaryota</taxon>
        <taxon>Fungi</taxon>
        <taxon>Dikarya</taxon>
        <taxon>Ascomycota</taxon>
        <taxon>Pezizomycotina</taxon>
        <taxon>Eurotiomycetes</taxon>
        <taxon>Eurotiomycetidae</taxon>
        <taxon>Onygenales</taxon>
        <taxon>Onygenaceae</taxon>
        <taxon>Coccidioides</taxon>
    </lineage>
</organism>